<reference evidence="2 3" key="1">
    <citation type="submission" date="2017-09" db="EMBL/GenBank/DDBJ databases">
        <authorList>
            <person name="Ehlers B."/>
            <person name="Leendertz F.H."/>
        </authorList>
    </citation>
    <scope>NUCLEOTIDE SEQUENCE [LARGE SCALE GENOMIC DNA]</scope>
    <source>
        <strain evidence="2 3">Nm42</strain>
    </source>
</reference>
<feature type="transmembrane region" description="Helical" evidence="1">
    <location>
        <begin position="28"/>
        <end position="46"/>
    </location>
</feature>
<proteinExistence type="predicted"/>
<dbReference type="InterPro" id="IPR025325">
    <property type="entry name" value="DUF4231"/>
</dbReference>
<sequence length="103" mass="11721">MRTAIVLGGVIVSVIVNSALPAKEMLASIISLIVVACAALESVYHYREQWKNYRSTEQFLGREQVFFLTGEGGYKEFKSAQAVFIYFVERCEKVRSKQKMHQP</sequence>
<evidence type="ECO:0000256" key="1">
    <source>
        <dbReference type="SAM" id="Phobius"/>
    </source>
</evidence>
<accession>A0A286A383</accession>
<keyword evidence="1" id="KW-0472">Membrane</keyword>
<evidence type="ECO:0000313" key="2">
    <source>
        <dbReference type="EMBL" id="SOD16357.1"/>
    </source>
</evidence>
<dbReference type="AlphaFoldDB" id="A0A286A383"/>
<organism evidence="2 3">
    <name type="scientific">Nitrosomonas ureae</name>
    <dbReference type="NCBI Taxonomy" id="44577"/>
    <lineage>
        <taxon>Bacteria</taxon>
        <taxon>Pseudomonadati</taxon>
        <taxon>Pseudomonadota</taxon>
        <taxon>Betaproteobacteria</taxon>
        <taxon>Nitrosomonadales</taxon>
        <taxon>Nitrosomonadaceae</taxon>
        <taxon>Nitrosomonas</taxon>
    </lineage>
</organism>
<gene>
    <name evidence="2" type="ORF">SAMN06297164_0425</name>
</gene>
<dbReference type="EMBL" id="OCMU01000001">
    <property type="protein sequence ID" value="SOD16357.1"/>
    <property type="molecule type" value="Genomic_DNA"/>
</dbReference>
<dbReference type="NCBIfam" id="NF033634">
    <property type="entry name" value="SLATT_1"/>
    <property type="match status" value="1"/>
</dbReference>
<name>A0A286A383_9PROT</name>
<dbReference type="Proteomes" id="UP000219335">
    <property type="component" value="Unassembled WGS sequence"/>
</dbReference>
<dbReference type="Pfam" id="PF14015">
    <property type="entry name" value="DUF4231"/>
    <property type="match status" value="1"/>
</dbReference>
<evidence type="ECO:0000313" key="3">
    <source>
        <dbReference type="Proteomes" id="UP000219335"/>
    </source>
</evidence>
<keyword evidence="1" id="KW-0812">Transmembrane</keyword>
<protein>
    <submittedName>
        <fullName evidence="2">Uncharacterized protein</fullName>
    </submittedName>
</protein>
<keyword evidence="1" id="KW-1133">Transmembrane helix</keyword>